<evidence type="ECO:0000313" key="2">
    <source>
        <dbReference type="EMBL" id="GAP39171.1"/>
    </source>
</evidence>
<sequence length="77" mass="8342">MPILKNQNDENKSLPLPKSSPHDYIEDKELSETMLDAISGGSGNSWCTACAAANRLLHKDWICPLKNGGTCPHGYTG</sequence>
<feature type="region of interest" description="Disordered" evidence="1">
    <location>
        <begin position="1"/>
        <end position="22"/>
    </location>
</feature>
<gene>
    <name evidence="2" type="ORF">ATC1_1190</name>
</gene>
<protein>
    <submittedName>
        <fullName evidence="2">Uncharacterized protein</fullName>
    </submittedName>
</protein>
<reference evidence="2" key="1">
    <citation type="journal article" date="2015" name="Genome Announc.">
        <title>Draft Genome Sequence of Anaerolineae Strain TC1, a Novel Isolate from a Methanogenic Wastewater Treatment System.</title>
        <authorList>
            <person name="Matsuura N."/>
            <person name="Tourlousse D.M."/>
            <person name="Sun L."/>
            <person name="Toyonaga M."/>
            <person name="Kuroda K."/>
            <person name="Ohashi A."/>
            <person name="Cruz R."/>
            <person name="Yamaguchi T."/>
            <person name="Sekiguchi Y."/>
        </authorList>
    </citation>
    <scope>NUCLEOTIDE SEQUENCE [LARGE SCALE GENOMIC DNA]</scope>
    <source>
        <strain evidence="2">TC1</strain>
    </source>
</reference>
<proteinExistence type="predicted"/>
<keyword evidence="3" id="KW-1185">Reference proteome</keyword>
<name>A0A0K8P980_9CHLR</name>
<dbReference type="EMBL" id="DF968179">
    <property type="protein sequence ID" value="GAP39171.1"/>
    <property type="molecule type" value="Genomic_DNA"/>
</dbReference>
<organism evidence="2">
    <name type="scientific">Flexilinea flocculi</name>
    <dbReference type="NCBI Taxonomy" id="1678840"/>
    <lineage>
        <taxon>Bacteria</taxon>
        <taxon>Bacillati</taxon>
        <taxon>Chloroflexota</taxon>
        <taxon>Anaerolineae</taxon>
        <taxon>Anaerolineales</taxon>
        <taxon>Anaerolineaceae</taxon>
        <taxon>Flexilinea</taxon>
    </lineage>
</organism>
<dbReference type="STRING" id="1678840.ATC1_1190"/>
<dbReference type="Proteomes" id="UP000053370">
    <property type="component" value="Unassembled WGS sequence"/>
</dbReference>
<evidence type="ECO:0000256" key="1">
    <source>
        <dbReference type="SAM" id="MobiDB-lite"/>
    </source>
</evidence>
<evidence type="ECO:0000313" key="3">
    <source>
        <dbReference type="Proteomes" id="UP000053370"/>
    </source>
</evidence>
<dbReference type="AlphaFoldDB" id="A0A0K8P980"/>
<dbReference type="RefSeq" id="WP_062276973.1">
    <property type="nucleotide sequence ID" value="NZ_DF968179.1"/>
</dbReference>
<accession>A0A0K8P980</accession>